<evidence type="ECO:0000313" key="2">
    <source>
        <dbReference type="Proteomes" id="UP000000448"/>
    </source>
</evidence>
<dbReference type="Proteomes" id="UP000000448">
    <property type="component" value="Chromosome"/>
</dbReference>
<reference evidence="1 2" key="1">
    <citation type="journal article" date="2009" name="PLoS Genet.">
        <title>Adaptations to submarine hydrothermal environments exemplified by the genome of Nautilia profundicola.</title>
        <authorList>
            <person name="Campbell B.J."/>
            <person name="Smith J.L."/>
            <person name="Hanson T.E."/>
            <person name="Klotz M.G."/>
            <person name="Stein L.Y."/>
            <person name="Lee C.K."/>
            <person name="Wu D."/>
            <person name="Robinson J.M."/>
            <person name="Khouri H.M."/>
            <person name="Eisen J.A."/>
            <person name="Cary S.C."/>
        </authorList>
    </citation>
    <scope>NUCLEOTIDE SEQUENCE [LARGE SCALE GENOMIC DNA]</scope>
    <source>
        <strain evidence="2">ATCC BAA-1463 / DSM 18972 / AmH</strain>
    </source>
</reference>
<name>B9L8D0_NAUPA</name>
<dbReference type="OrthoDB" id="5338450at2"/>
<dbReference type="HOGENOM" id="CLU_087952_0_0_7"/>
<evidence type="ECO:0008006" key="3">
    <source>
        <dbReference type="Google" id="ProtNLM"/>
    </source>
</evidence>
<keyword evidence="2" id="KW-1185">Reference proteome</keyword>
<evidence type="ECO:0000313" key="1">
    <source>
        <dbReference type="EMBL" id="ACM93523.1"/>
    </source>
</evidence>
<sequence length="256" mass="29874">MKKVIFIIVACIFLFANNSQTIKNLIGEDKFNTYYELLKPILNEKSLTKTLEYLQNNGLLDIFFDKPKLIHPTFIFTNNNPIFNTKTLYSTLKSLGYYYFYPTKITKNGNYTITLEMKSTHYIDPLLFSKSIEQKGCNVISINKNGSYIYTIDCENEHIDTLKIVNKKIKLLNAKGIYWLDPNGFNKVIVYSSKLDNWYPYIVFFDKNLNILNIISKENSQNTVYLNIPPECAYIKITDTFSKENFKRGIFIKGIK</sequence>
<protein>
    <recommendedName>
        <fullName evidence="3">Periplasmic protein</fullName>
    </recommendedName>
</protein>
<dbReference type="STRING" id="598659.NAMH_0470"/>
<dbReference type="RefSeq" id="WP_015902575.1">
    <property type="nucleotide sequence ID" value="NC_012115.1"/>
</dbReference>
<gene>
    <name evidence="1" type="ordered locus">NAMH_0470</name>
</gene>
<dbReference type="KEGG" id="nam:NAMH_0470"/>
<dbReference type="eggNOG" id="ENOG503190V">
    <property type="taxonomic scope" value="Bacteria"/>
</dbReference>
<organism evidence="1 2">
    <name type="scientific">Nautilia profundicola (strain ATCC BAA-1463 / DSM 18972 / AmH)</name>
    <dbReference type="NCBI Taxonomy" id="598659"/>
    <lineage>
        <taxon>Bacteria</taxon>
        <taxon>Pseudomonadati</taxon>
        <taxon>Campylobacterota</taxon>
        <taxon>Epsilonproteobacteria</taxon>
        <taxon>Nautiliales</taxon>
        <taxon>Nautiliaceae</taxon>
        <taxon>Nautilia</taxon>
    </lineage>
</organism>
<dbReference type="EMBL" id="CP001279">
    <property type="protein sequence ID" value="ACM93523.1"/>
    <property type="molecule type" value="Genomic_DNA"/>
</dbReference>
<proteinExistence type="predicted"/>
<accession>B9L8D0</accession>
<dbReference type="AlphaFoldDB" id="B9L8D0"/>